<dbReference type="GO" id="GO:0022857">
    <property type="term" value="F:transmembrane transporter activity"/>
    <property type="evidence" value="ECO:0007669"/>
    <property type="project" value="TreeGrafter"/>
</dbReference>
<protein>
    <submittedName>
        <fullName evidence="2">Uncharacterized protein</fullName>
    </submittedName>
</protein>
<evidence type="ECO:0000256" key="1">
    <source>
        <dbReference type="ARBA" id="ARBA00022448"/>
    </source>
</evidence>
<dbReference type="InterPro" id="IPR036259">
    <property type="entry name" value="MFS_trans_sf"/>
</dbReference>
<dbReference type="InterPro" id="IPR050814">
    <property type="entry name" value="Myo-inositol_Transporter"/>
</dbReference>
<dbReference type="Gene3D" id="1.20.1250.20">
    <property type="entry name" value="MFS general substrate transporter like domains"/>
    <property type="match status" value="1"/>
</dbReference>
<dbReference type="Proteomes" id="UP000657918">
    <property type="component" value="Chromosome 11"/>
</dbReference>
<keyword evidence="3" id="KW-1185">Reference proteome</keyword>
<dbReference type="PANTHER" id="PTHR48020">
    <property type="entry name" value="PROTON MYO-INOSITOL COTRANSPORTER"/>
    <property type="match status" value="1"/>
</dbReference>
<evidence type="ECO:0000313" key="2">
    <source>
        <dbReference type="EMBL" id="KAF9672311.1"/>
    </source>
</evidence>
<accession>A0A835JMU1</accession>
<gene>
    <name evidence="2" type="ORF">SADUNF_Sadunf11G0028200</name>
</gene>
<dbReference type="AlphaFoldDB" id="A0A835JMU1"/>
<reference evidence="2 3" key="1">
    <citation type="submission" date="2020-10" db="EMBL/GenBank/DDBJ databases">
        <title>Plant Genome Project.</title>
        <authorList>
            <person name="Zhang R.-G."/>
        </authorList>
    </citation>
    <scope>NUCLEOTIDE SEQUENCE [LARGE SCALE GENOMIC DNA]</scope>
    <source>
        <strain evidence="2">FAFU-HL-1</strain>
        <tissue evidence="2">Leaf</tissue>
    </source>
</reference>
<keyword evidence="1" id="KW-0813">Transport</keyword>
<dbReference type="EMBL" id="JADGMS010000011">
    <property type="protein sequence ID" value="KAF9672311.1"/>
    <property type="molecule type" value="Genomic_DNA"/>
</dbReference>
<evidence type="ECO:0000313" key="3">
    <source>
        <dbReference type="Proteomes" id="UP000657918"/>
    </source>
</evidence>
<name>A0A835JMU1_9ROSI</name>
<proteinExistence type="predicted"/>
<sequence length="144" mass="16160">MCFQQITDIDATVYYRTTIFKAAEIKNNTQVLAATVAVGFTKTMLNLSRAATVGGTFLVFSVISARSAAFVDAHVPEAKGRSGESSLEQIEMWFQNENGMNNQFSMNISGKEAEPEQLDTETFLQWCASHKWQDKVYFSFAIRH</sequence>
<organism evidence="2 3">
    <name type="scientific">Salix dunnii</name>
    <dbReference type="NCBI Taxonomy" id="1413687"/>
    <lineage>
        <taxon>Eukaryota</taxon>
        <taxon>Viridiplantae</taxon>
        <taxon>Streptophyta</taxon>
        <taxon>Embryophyta</taxon>
        <taxon>Tracheophyta</taxon>
        <taxon>Spermatophyta</taxon>
        <taxon>Magnoliopsida</taxon>
        <taxon>eudicotyledons</taxon>
        <taxon>Gunneridae</taxon>
        <taxon>Pentapetalae</taxon>
        <taxon>rosids</taxon>
        <taxon>fabids</taxon>
        <taxon>Malpighiales</taxon>
        <taxon>Salicaceae</taxon>
        <taxon>Saliceae</taxon>
        <taxon>Salix</taxon>
    </lineage>
</organism>
<dbReference type="GO" id="GO:0016020">
    <property type="term" value="C:membrane"/>
    <property type="evidence" value="ECO:0007669"/>
    <property type="project" value="TreeGrafter"/>
</dbReference>
<comment type="caution">
    <text evidence="2">The sequence shown here is derived from an EMBL/GenBank/DDBJ whole genome shotgun (WGS) entry which is preliminary data.</text>
</comment>
<dbReference type="PANTHER" id="PTHR48020:SF49">
    <property type="entry name" value="SUGAR TRANSPORTER"/>
    <property type="match status" value="1"/>
</dbReference>